<keyword evidence="2" id="KW-1185">Reference proteome</keyword>
<organism evidence="1 2">
    <name type="scientific">Paenibacillus phyllosphaerae</name>
    <dbReference type="NCBI Taxonomy" id="274593"/>
    <lineage>
        <taxon>Bacteria</taxon>
        <taxon>Bacillati</taxon>
        <taxon>Bacillota</taxon>
        <taxon>Bacilli</taxon>
        <taxon>Bacillales</taxon>
        <taxon>Paenibacillaceae</taxon>
        <taxon>Paenibacillus</taxon>
    </lineage>
</organism>
<dbReference type="EMBL" id="JACHXK010000009">
    <property type="protein sequence ID" value="MBB3111937.1"/>
    <property type="molecule type" value="Genomic_DNA"/>
</dbReference>
<name>A0A7W5B028_9BACL</name>
<evidence type="ECO:0000313" key="1">
    <source>
        <dbReference type="EMBL" id="MBB3111937.1"/>
    </source>
</evidence>
<reference evidence="1 2" key="1">
    <citation type="submission" date="2020-08" db="EMBL/GenBank/DDBJ databases">
        <title>Genomic Encyclopedia of Type Strains, Phase III (KMG-III): the genomes of soil and plant-associated and newly described type strains.</title>
        <authorList>
            <person name="Whitman W."/>
        </authorList>
    </citation>
    <scope>NUCLEOTIDE SEQUENCE [LARGE SCALE GENOMIC DNA]</scope>
    <source>
        <strain evidence="1 2">CECT 5862</strain>
    </source>
</reference>
<sequence length="190" mass="21438">MEKQSPLYGALPYLKSALAEESEQGGIEALSEDDQIVEIRFNETLTIAFLYDDREMDVLRYVQQGDLQTLGVTPDALLRLAVDNLYERTDTHELQLQSFDDARYEMLLMDGHFEASLLLLDDLWEATLKGQVESGFVAAIPSSDVLMFCDRQDEQGIAEMKAVVDQIEEVGGQVLCRQLLSRIGDKWVSI</sequence>
<dbReference type="RefSeq" id="WP_183601784.1">
    <property type="nucleotide sequence ID" value="NZ_JACHXK010000009.1"/>
</dbReference>
<proteinExistence type="predicted"/>
<dbReference type="Proteomes" id="UP000570361">
    <property type="component" value="Unassembled WGS sequence"/>
</dbReference>
<gene>
    <name evidence="1" type="ORF">FHS18_004005</name>
</gene>
<protein>
    <submittedName>
        <fullName evidence="1">Uncharacterized protein YtpQ (UPF0354 family)</fullName>
    </submittedName>
</protein>
<evidence type="ECO:0000313" key="2">
    <source>
        <dbReference type="Proteomes" id="UP000570361"/>
    </source>
</evidence>
<accession>A0A7W5B028</accession>
<comment type="caution">
    <text evidence="1">The sequence shown here is derived from an EMBL/GenBank/DDBJ whole genome shotgun (WGS) entry which is preliminary data.</text>
</comment>
<dbReference type="AlphaFoldDB" id="A0A7W5B028"/>